<accession>A0AAU9J8L3</accession>
<evidence type="ECO:0000259" key="18">
    <source>
        <dbReference type="PROSITE" id="PS50222"/>
    </source>
</evidence>
<dbReference type="InterPro" id="IPR008271">
    <property type="entry name" value="Ser/Thr_kinase_AS"/>
</dbReference>
<dbReference type="Gene3D" id="1.10.510.10">
    <property type="entry name" value="Transferase(Phosphotransferase) domain 1"/>
    <property type="match status" value="1"/>
</dbReference>
<sequence length="490" mass="55938">MGCSIMTKPKIEPEPFDEKCISHVSEIKVDPGIFVQENTNKFQEIYRVGSNLGSGAFGEVKTCFHRDTGQKRAVKIFRKDLISRGGKRQALDQEIEILKQLDHPNIVRVYEFFEDERRLYIVMEYCSGGELYAEIVKRKSFNEVHAAQIMQQILSAVSYMHDNFIIHRDLKPENILLEEQNETMNIKLIDFGAAIVNRDSDHYKNAMGTSYYVAPEVLTGEYNEKCDMWSCGVISYILLSGQPPFEGRNDTEILGKVKIGKFDMESDPWPRISSEAKNFISRLLCPNDERLSASQAIQHPWITQRAYRTLPSSDIIQEVLLKLNNFHSSNKLRDAVYTFITTQCISVQDTKLLREVFRNLDRDGDGKISRHELLQTYTKTVGAEQAAIDVDRVMKEVDTDNNGYINYSEFLKATLDIRKVMSTENLKAAFRMFDKDGNGSISADELRKVLEGGASSSEQVWNDIIDQVDQNGDGEIDLQEFEDIVLSKLS</sequence>
<feature type="domain" description="EF-hand" evidence="18">
    <location>
        <begin position="348"/>
        <end position="383"/>
    </location>
</feature>
<evidence type="ECO:0000256" key="13">
    <source>
        <dbReference type="ARBA" id="ARBA00047899"/>
    </source>
</evidence>
<feature type="binding site" evidence="15">
    <location>
        <position position="75"/>
    </location>
    <ligand>
        <name>ATP</name>
        <dbReference type="ChEBI" id="CHEBI:30616"/>
    </ligand>
</feature>
<comment type="caution">
    <text evidence="19">The sequence shown here is derived from an EMBL/GenBank/DDBJ whole genome shotgun (WGS) entry which is preliminary data.</text>
</comment>
<dbReference type="SUPFAM" id="SSF47473">
    <property type="entry name" value="EF-hand"/>
    <property type="match status" value="1"/>
</dbReference>
<dbReference type="Proteomes" id="UP001162131">
    <property type="component" value="Unassembled WGS sequence"/>
</dbReference>
<dbReference type="InterPro" id="IPR000719">
    <property type="entry name" value="Prot_kinase_dom"/>
</dbReference>
<evidence type="ECO:0000256" key="6">
    <source>
        <dbReference type="ARBA" id="ARBA00022723"/>
    </source>
</evidence>
<evidence type="ECO:0000256" key="1">
    <source>
        <dbReference type="ARBA" id="ARBA00001946"/>
    </source>
</evidence>
<name>A0AAU9J8L3_9CILI</name>
<dbReference type="InterPro" id="IPR018247">
    <property type="entry name" value="EF_Hand_1_Ca_BS"/>
</dbReference>
<evidence type="ECO:0000256" key="14">
    <source>
        <dbReference type="ARBA" id="ARBA00048679"/>
    </source>
</evidence>
<dbReference type="PROSITE" id="PS00107">
    <property type="entry name" value="PROTEIN_KINASE_ATP"/>
    <property type="match status" value="1"/>
</dbReference>
<keyword evidence="10" id="KW-0106">Calcium</keyword>
<dbReference type="Gene3D" id="3.30.200.20">
    <property type="entry name" value="Phosphorylase Kinase, domain 1"/>
    <property type="match status" value="1"/>
</dbReference>
<keyword evidence="9" id="KW-0418">Kinase</keyword>
<keyword evidence="8 15" id="KW-0547">Nucleotide-binding</keyword>
<gene>
    <name evidence="19" type="ORF">BSTOLATCC_MIC30404</name>
</gene>
<dbReference type="PROSITE" id="PS00108">
    <property type="entry name" value="PROTEIN_KINASE_ST"/>
    <property type="match status" value="1"/>
</dbReference>
<keyword evidence="7" id="KW-0677">Repeat</keyword>
<evidence type="ECO:0000259" key="17">
    <source>
        <dbReference type="PROSITE" id="PS50011"/>
    </source>
</evidence>
<organism evidence="19 20">
    <name type="scientific">Blepharisma stoltei</name>
    <dbReference type="NCBI Taxonomy" id="1481888"/>
    <lineage>
        <taxon>Eukaryota</taxon>
        <taxon>Sar</taxon>
        <taxon>Alveolata</taxon>
        <taxon>Ciliophora</taxon>
        <taxon>Postciliodesmatophora</taxon>
        <taxon>Heterotrichea</taxon>
        <taxon>Heterotrichida</taxon>
        <taxon>Blepharismidae</taxon>
        <taxon>Blepharisma</taxon>
    </lineage>
</organism>
<reference evidence="19" key="1">
    <citation type="submission" date="2021-09" db="EMBL/GenBank/DDBJ databases">
        <authorList>
            <consortium name="AG Swart"/>
            <person name="Singh M."/>
            <person name="Singh A."/>
            <person name="Seah K."/>
            <person name="Emmerich C."/>
        </authorList>
    </citation>
    <scope>NUCLEOTIDE SEQUENCE</scope>
    <source>
        <strain evidence="19">ATCC30299</strain>
    </source>
</reference>
<dbReference type="Pfam" id="PF00069">
    <property type="entry name" value="Pkinase"/>
    <property type="match status" value="1"/>
</dbReference>
<dbReference type="Pfam" id="PF13499">
    <property type="entry name" value="EF-hand_7"/>
    <property type="match status" value="2"/>
</dbReference>
<evidence type="ECO:0000256" key="4">
    <source>
        <dbReference type="ARBA" id="ARBA00022527"/>
    </source>
</evidence>
<protein>
    <recommendedName>
        <fullName evidence="3">non-specific serine/threonine protein kinase</fullName>
        <ecNumber evidence="3">2.7.11.1</ecNumber>
    </recommendedName>
</protein>
<evidence type="ECO:0000256" key="11">
    <source>
        <dbReference type="ARBA" id="ARBA00022840"/>
    </source>
</evidence>
<comment type="cofactor">
    <cofactor evidence="1">
        <name>Mg(2+)</name>
        <dbReference type="ChEBI" id="CHEBI:18420"/>
    </cofactor>
</comment>
<evidence type="ECO:0000256" key="2">
    <source>
        <dbReference type="ARBA" id="ARBA00011245"/>
    </source>
</evidence>
<evidence type="ECO:0000256" key="12">
    <source>
        <dbReference type="ARBA" id="ARBA00024334"/>
    </source>
</evidence>
<comment type="catalytic activity">
    <reaction evidence="13">
        <text>L-threonyl-[protein] + ATP = O-phospho-L-threonyl-[protein] + ADP + H(+)</text>
        <dbReference type="Rhea" id="RHEA:46608"/>
        <dbReference type="Rhea" id="RHEA-COMP:11060"/>
        <dbReference type="Rhea" id="RHEA-COMP:11605"/>
        <dbReference type="ChEBI" id="CHEBI:15378"/>
        <dbReference type="ChEBI" id="CHEBI:30013"/>
        <dbReference type="ChEBI" id="CHEBI:30616"/>
        <dbReference type="ChEBI" id="CHEBI:61977"/>
        <dbReference type="ChEBI" id="CHEBI:456216"/>
        <dbReference type="EC" id="2.7.11.1"/>
    </reaction>
</comment>
<dbReference type="PROSITE" id="PS50011">
    <property type="entry name" value="PROTEIN_KINASE_DOM"/>
    <property type="match status" value="1"/>
</dbReference>
<dbReference type="AlphaFoldDB" id="A0AAU9J8L3"/>
<keyword evidence="20" id="KW-1185">Reference proteome</keyword>
<dbReference type="CDD" id="cd00051">
    <property type="entry name" value="EFh"/>
    <property type="match status" value="2"/>
</dbReference>
<keyword evidence="6" id="KW-0479">Metal-binding</keyword>
<keyword evidence="11 15" id="KW-0067">ATP-binding</keyword>
<evidence type="ECO:0000256" key="10">
    <source>
        <dbReference type="ARBA" id="ARBA00022837"/>
    </source>
</evidence>
<comment type="subunit">
    <text evidence="2">Monomer.</text>
</comment>
<dbReference type="InterPro" id="IPR002048">
    <property type="entry name" value="EF_hand_dom"/>
</dbReference>
<evidence type="ECO:0000256" key="16">
    <source>
        <dbReference type="RuleBase" id="RU000304"/>
    </source>
</evidence>
<dbReference type="InterPro" id="IPR011992">
    <property type="entry name" value="EF-hand-dom_pair"/>
</dbReference>
<dbReference type="GO" id="GO:0005524">
    <property type="term" value="F:ATP binding"/>
    <property type="evidence" value="ECO:0007669"/>
    <property type="project" value="UniProtKB-UniRule"/>
</dbReference>
<dbReference type="InterPro" id="IPR050205">
    <property type="entry name" value="CDPK_Ser/Thr_kinases"/>
</dbReference>
<evidence type="ECO:0000256" key="9">
    <source>
        <dbReference type="ARBA" id="ARBA00022777"/>
    </source>
</evidence>
<comment type="catalytic activity">
    <reaction evidence="14">
        <text>L-seryl-[protein] + ATP = O-phospho-L-seryl-[protein] + ADP + H(+)</text>
        <dbReference type="Rhea" id="RHEA:17989"/>
        <dbReference type="Rhea" id="RHEA-COMP:9863"/>
        <dbReference type="Rhea" id="RHEA-COMP:11604"/>
        <dbReference type="ChEBI" id="CHEBI:15378"/>
        <dbReference type="ChEBI" id="CHEBI:29999"/>
        <dbReference type="ChEBI" id="CHEBI:30616"/>
        <dbReference type="ChEBI" id="CHEBI:83421"/>
        <dbReference type="ChEBI" id="CHEBI:456216"/>
        <dbReference type="EC" id="2.7.11.1"/>
    </reaction>
</comment>
<feature type="domain" description="EF-hand" evidence="18">
    <location>
        <begin position="385"/>
        <end position="420"/>
    </location>
</feature>
<keyword evidence="5" id="KW-0808">Transferase</keyword>
<proteinExistence type="inferred from homology"/>
<feature type="domain" description="EF-hand" evidence="18">
    <location>
        <begin position="421"/>
        <end position="456"/>
    </location>
</feature>
<dbReference type="SUPFAM" id="SSF56112">
    <property type="entry name" value="Protein kinase-like (PK-like)"/>
    <property type="match status" value="1"/>
</dbReference>
<feature type="domain" description="EF-hand" evidence="18">
    <location>
        <begin position="457"/>
        <end position="490"/>
    </location>
</feature>
<dbReference type="Gene3D" id="1.10.238.10">
    <property type="entry name" value="EF-hand"/>
    <property type="match status" value="2"/>
</dbReference>
<evidence type="ECO:0000256" key="8">
    <source>
        <dbReference type="ARBA" id="ARBA00022741"/>
    </source>
</evidence>
<dbReference type="FunFam" id="1.10.238.10:FF:000001">
    <property type="entry name" value="Calmodulin 1"/>
    <property type="match status" value="1"/>
</dbReference>
<comment type="similarity">
    <text evidence="12">Belongs to the protein kinase superfamily. Ser/Thr protein kinase family. CDPK subfamily.</text>
</comment>
<keyword evidence="4 16" id="KW-0723">Serine/threonine-protein kinase</keyword>
<dbReference type="SMART" id="SM00054">
    <property type="entry name" value="EFh"/>
    <property type="match status" value="4"/>
</dbReference>
<dbReference type="FunFam" id="1.10.510.10:FF:000571">
    <property type="entry name" value="Maternal embryonic leucine zipper kinase"/>
    <property type="match status" value="1"/>
</dbReference>
<dbReference type="PROSITE" id="PS50222">
    <property type="entry name" value="EF_HAND_2"/>
    <property type="match status" value="4"/>
</dbReference>
<dbReference type="EMBL" id="CAJZBQ010000030">
    <property type="protein sequence ID" value="CAG9322022.1"/>
    <property type="molecule type" value="Genomic_DNA"/>
</dbReference>
<evidence type="ECO:0000313" key="19">
    <source>
        <dbReference type="EMBL" id="CAG9322022.1"/>
    </source>
</evidence>
<dbReference type="PROSITE" id="PS00018">
    <property type="entry name" value="EF_HAND_1"/>
    <property type="match status" value="4"/>
</dbReference>
<evidence type="ECO:0000313" key="20">
    <source>
        <dbReference type="Proteomes" id="UP001162131"/>
    </source>
</evidence>
<dbReference type="InterPro" id="IPR011009">
    <property type="entry name" value="Kinase-like_dom_sf"/>
</dbReference>
<evidence type="ECO:0000256" key="15">
    <source>
        <dbReference type="PROSITE-ProRule" id="PRU10141"/>
    </source>
</evidence>
<dbReference type="CDD" id="cd05117">
    <property type="entry name" value="STKc_CAMK"/>
    <property type="match status" value="1"/>
</dbReference>
<dbReference type="GO" id="GO:0005509">
    <property type="term" value="F:calcium ion binding"/>
    <property type="evidence" value="ECO:0007669"/>
    <property type="project" value="InterPro"/>
</dbReference>
<dbReference type="FunFam" id="3.30.200.20:FF:000315">
    <property type="entry name" value="Calcium-dependent protein kinase 3"/>
    <property type="match status" value="1"/>
</dbReference>
<dbReference type="InterPro" id="IPR017441">
    <property type="entry name" value="Protein_kinase_ATP_BS"/>
</dbReference>
<evidence type="ECO:0000256" key="3">
    <source>
        <dbReference type="ARBA" id="ARBA00012513"/>
    </source>
</evidence>
<dbReference type="PANTHER" id="PTHR24349">
    <property type="entry name" value="SERINE/THREONINE-PROTEIN KINASE"/>
    <property type="match status" value="1"/>
</dbReference>
<feature type="domain" description="Protein kinase" evidence="17">
    <location>
        <begin position="46"/>
        <end position="302"/>
    </location>
</feature>
<evidence type="ECO:0000256" key="5">
    <source>
        <dbReference type="ARBA" id="ARBA00022679"/>
    </source>
</evidence>
<dbReference type="SMART" id="SM00220">
    <property type="entry name" value="S_TKc"/>
    <property type="match status" value="1"/>
</dbReference>
<dbReference type="EC" id="2.7.11.1" evidence="3"/>
<evidence type="ECO:0000256" key="7">
    <source>
        <dbReference type="ARBA" id="ARBA00022737"/>
    </source>
</evidence>
<dbReference type="GO" id="GO:0004674">
    <property type="term" value="F:protein serine/threonine kinase activity"/>
    <property type="evidence" value="ECO:0007669"/>
    <property type="project" value="UniProtKB-KW"/>
</dbReference>